<evidence type="ECO:0000256" key="2">
    <source>
        <dbReference type="ARBA" id="ARBA00008684"/>
    </source>
</evidence>
<dbReference type="Pfam" id="PF07714">
    <property type="entry name" value="PK_Tyr_Ser-Thr"/>
    <property type="match status" value="1"/>
</dbReference>
<evidence type="ECO:0000256" key="10">
    <source>
        <dbReference type="ARBA" id="ARBA00023136"/>
    </source>
</evidence>
<dbReference type="GO" id="GO:0004674">
    <property type="term" value="F:protein serine/threonine kinase activity"/>
    <property type="evidence" value="ECO:0007669"/>
    <property type="project" value="UniProtKB-KW"/>
</dbReference>
<dbReference type="InterPro" id="IPR058209">
    <property type="entry name" value="TPR_BSK1_C"/>
</dbReference>
<evidence type="ECO:0000313" key="13">
    <source>
        <dbReference type="EMBL" id="KAG6685045.1"/>
    </source>
</evidence>
<dbReference type="GO" id="GO:0005886">
    <property type="term" value="C:plasma membrane"/>
    <property type="evidence" value="ECO:0007669"/>
    <property type="project" value="UniProtKB-SubCell"/>
</dbReference>
<dbReference type="SUPFAM" id="SSF56112">
    <property type="entry name" value="Protein kinase-like (PK-like)"/>
    <property type="match status" value="1"/>
</dbReference>
<dbReference type="Gene3D" id="1.25.40.10">
    <property type="entry name" value="Tetratricopeptide repeat domain"/>
    <property type="match status" value="1"/>
</dbReference>
<dbReference type="FunFam" id="1.10.510.10:FF:000069">
    <property type="entry name" value="probable serine/threonine-protein kinase At5g41260"/>
    <property type="match status" value="1"/>
</dbReference>
<dbReference type="SUPFAM" id="SSF48452">
    <property type="entry name" value="TPR-like"/>
    <property type="match status" value="1"/>
</dbReference>
<protein>
    <recommendedName>
        <fullName evidence="12">Protein kinase domain-containing protein</fullName>
    </recommendedName>
</protein>
<accession>A0A922DIG6</accession>
<dbReference type="InterPro" id="IPR011009">
    <property type="entry name" value="Kinase-like_dom_sf"/>
</dbReference>
<organism evidence="13 14">
    <name type="scientific">Carya illinoinensis</name>
    <name type="common">Pecan</name>
    <dbReference type="NCBI Taxonomy" id="32201"/>
    <lineage>
        <taxon>Eukaryota</taxon>
        <taxon>Viridiplantae</taxon>
        <taxon>Streptophyta</taxon>
        <taxon>Embryophyta</taxon>
        <taxon>Tracheophyta</taxon>
        <taxon>Spermatophyta</taxon>
        <taxon>Magnoliopsida</taxon>
        <taxon>eudicotyledons</taxon>
        <taxon>Gunneridae</taxon>
        <taxon>Pentapetalae</taxon>
        <taxon>rosids</taxon>
        <taxon>fabids</taxon>
        <taxon>Fagales</taxon>
        <taxon>Juglandaceae</taxon>
        <taxon>Carya</taxon>
    </lineage>
</organism>
<keyword evidence="5" id="KW-0808">Transferase</keyword>
<evidence type="ECO:0000256" key="5">
    <source>
        <dbReference type="ARBA" id="ARBA00022679"/>
    </source>
</evidence>
<dbReference type="Proteomes" id="UP000811246">
    <property type="component" value="Chromosome 12"/>
</dbReference>
<dbReference type="InterPro" id="IPR000719">
    <property type="entry name" value="Prot_kinase_dom"/>
</dbReference>
<comment type="caution">
    <text evidence="13">The sequence shown here is derived from an EMBL/GenBank/DDBJ whole genome shotgun (WGS) entry which is preliminary data.</text>
</comment>
<keyword evidence="4" id="KW-0723">Serine/threonine-protein kinase</keyword>
<evidence type="ECO:0000256" key="11">
    <source>
        <dbReference type="ARBA" id="ARBA00023288"/>
    </source>
</evidence>
<dbReference type="GO" id="GO:0009742">
    <property type="term" value="P:brassinosteroid mediated signaling pathway"/>
    <property type="evidence" value="ECO:0007669"/>
    <property type="project" value="InterPro"/>
</dbReference>
<keyword evidence="7" id="KW-0547">Nucleotide-binding</keyword>
<dbReference type="PANTHER" id="PTHR45863:SF2">
    <property type="entry name" value="SERINE_THREONINE-PROTEIN KINASE BSK7-RELATED"/>
    <property type="match status" value="1"/>
</dbReference>
<proteinExistence type="inferred from homology"/>
<dbReference type="Pfam" id="PF25575">
    <property type="entry name" value="TPR_BSK1_C"/>
    <property type="match status" value="1"/>
</dbReference>
<comment type="subcellular location">
    <subcellularLocation>
        <location evidence="1">Cell membrane</location>
        <topology evidence="1">Lipid-anchor</topology>
    </subcellularLocation>
</comment>
<evidence type="ECO:0000256" key="7">
    <source>
        <dbReference type="ARBA" id="ARBA00022741"/>
    </source>
</evidence>
<dbReference type="InterPro" id="IPR045845">
    <property type="entry name" value="BSK"/>
</dbReference>
<keyword evidence="3" id="KW-1003">Cell membrane</keyword>
<gene>
    <name evidence="13" type="ORF">I3842_12G092300</name>
</gene>
<dbReference type="GO" id="GO:0005524">
    <property type="term" value="F:ATP binding"/>
    <property type="evidence" value="ECO:0007669"/>
    <property type="project" value="UniProtKB-KW"/>
</dbReference>
<dbReference type="Gene3D" id="1.10.510.10">
    <property type="entry name" value="Transferase(Phosphotransferase) domain 1"/>
    <property type="match status" value="1"/>
</dbReference>
<evidence type="ECO:0000256" key="3">
    <source>
        <dbReference type="ARBA" id="ARBA00022475"/>
    </source>
</evidence>
<dbReference type="InterPro" id="IPR001245">
    <property type="entry name" value="Ser-Thr/Tyr_kinase_cat_dom"/>
</dbReference>
<feature type="domain" description="Protein kinase" evidence="12">
    <location>
        <begin position="1"/>
        <end position="191"/>
    </location>
</feature>
<dbReference type="InterPro" id="IPR011990">
    <property type="entry name" value="TPR-like_helical_dom_sf"/>
</dbReference>
<dbReference type="PANTHER" id="PTHR45863">
    <property type="entry name" value="SERINE/THREONINE-PROTEIN KINASE BSK5"/>
    <property type="match status" value="1"/>
</dbReference>
<keyword evidence="11" id="KW-0449">Lipoprotein</keyword>
<reference evidence="13" key="1">
    <citation type="submission" date="2021-01" db="EMBL/GenBank/DDBJ databases">
        <authorList>
            <person name="Lovell J.T."/>
            <person name="Bentley N."/>
            <person name="Bhattarai G."/>
            <person name="Jenkins J.W."/>
            <person name="Sreedasyam A."/>
            <person name="Alarcon Y."/>
            <person name="Bock C."/>
            <person name="Boston L."/>
            <person name="Carlson J."/>
            <person name="Cervantes K."/>
            <person name="Clermont K."/>
            <person name="Krom N."/>
            <person name="Kubenka K."/>
            <person name="Mamidi S."/>
            <person name="Mattison C."/>
            <person name="Monteros M."/>
            <person name="Pisani C."/>
            <person name="Plott C."/>
            <person name="Rajasekar S."/>
            <person name="Rhein H.S."/>
            <person name="Rohla C."/>
            <person name="Song M."/>
            <person name="Hilaire R.S."/>
            <person name="Shu S."/>
            <person name="Wells L."/>
            <person name="Wang X."/>
            <person name="Webber J."/>
            <person name="Heerema R.J."/>
            <person name="Klein P."/>
            <person name="Conner P."/>
            <person name="Grauke L."/>
            <person name="Grimwood J."/>
            <person name="Schmutz J."/>
            <person name="Randall J.J."/>
        </authorList>
    </citation>
    <scope>NUCLEOTIDE SEQUENCE</scope>
    <source>
        <tissue evidence="13">Leaf</tissue>
    </source>
</reference>
<evidence type="ECO:0000256" key="6">
    <source>
        <dbReference type="ARBA" id="ARBA00022707"/>
    </source>
</evidence>
<evidence type="ECO:0000313" key="14">
    <source>
        <dbReference type="Proteomes" id="UP000811246"/>
    </source>
</evidence>
<dbReference type="FunFam" id="1.25.40.10:FF:000016">
    <property type="entry name" value="probable serine/threonine-protein kinase At4g35230"/>
    <property type="match status" value="1"/>
</dbReference>
<evidence type="ECO:0000256" key="9">
    <source>
        <dbReference type="ARBA" id="ARBA00022840"/>
    </source>
</evidence>
<dbReference type="PROSITE" id="PS50011">
    <property type="entry name" value="PROTEIN_KINASE_DOM"/>
    <property type="match status" value="1"/>
</dbReference>
<keyword evidence="8" id="KW-0418">Kinase</keyword>
<dbReference type="EMBL" id="CM031836">
    <property type="protein sequence ID" value="KAG6685045.1"/>
    <property type="molecule type" value="Genomic_DNA"/>
</dbReference>
<sequence>MPNDTLAKHLFHWETQPMKWAMRLRVALHLAQALEYCTSKGRALYHDLNAYRIVFDDDGNPRLSCFGLMKNSRDGKSYSTNLAFTPPEYLRTGRVTPESVTYSFGTLLLDLLSGKHIPPSQALDLIRDRNLQTLTDSCLECQFSNDERTELVRLASRCLQYEPRERPNPKSLVAALIPLQKDSEVPSHVLMGIPHVAESFPLSPLGEACQRMDLTAIHEILEKIGYKDDEGATTELSFQMWTNQMEETLNSKKKADVAFRRKDLRAAIECYTQFIEAGAMLSPTVFARRSLCYLMSDKTQEALNDAMQAQVISPDWHFASYLQATALFALKRENEAQVALKEGSVLETKKNATA</sequence>
<comment type="similarity">
    <text evidence="2">Belongs to the protein kinase superfamily. Ser/Thr protein kinase family.</text>
</comment>
<keyword evidence="9" id="KW-0067">ATP-binding</keyword>
<evidence type="ECO:0000256" key="8">
    <source>
        <dbReference type="ARBA" id="ARBA00022777"/>
    </source>
</evidence>
<name>A0A922DIG6_CARIL</name>
<evidence type="ECO:0000259" key="12">
    <source>
        <dbReference type="PROSITE" id="PS50011"/>
    </source>
</evidence>
<evidence type="ECO:0000256" key="1">
    <source>
        <dbReference type="ARBA" id="ARBA00004193"/>
    </source>
</evidence>
<keyword evidence="6" id="KW-0519">Myristate</keyword>
<evidence type="ECO:0000256" key="4">
    <source>
        <dbReference type="ARBA" id="ARBA00022527"/>
    </source>
</evidence>
<keyword evidence="10" id="KW-0472">Membrane</keyword>
<dbReference type="AlphaFoldDB" id="A0A922DIG6"/>